<dbReference type="PANTHER" id="PTHR43760">
    <property type="entry name" value="ENDORIBONUCLEASE-RELATED"/>
    <property type="match status" value="1"/>
</dbReference>
<dbReference type="AlphaFoldDB" id="A0A7S3HL16"/>
<organism evidence="2">
    <name type="scientific">Spumella elongata</name>
    <dbReference type="NCBI Taxonomy" id="89044"/>
    <lineage>
        <taxon>Eukaryota</taxon>
        <taxon>Sar</taxon>
        <taxon>Stramenopiles</taxon>
        <taxon>Ochrophyta</taxon>
        <taxon>Chrysophyceae</taxon>
        <taxon>Chromulinales</taxon>
        <taxon>Chromulinaceae</taxon>
        <taxon>Spumella</taxon>
    </lineage>
</organism>
<feature type="domain" description="Endoribonuclease L-PSP/chorismate mutase-like" evidence="1">
    <location>
        <begin position="4"/>
        <end position="136"/>
    </location>
</feature>
<dbReference type="CDD" id="cd02199">
    <property type="entry name" value="YjgF_YER057c_UK114_like_1"/>
    <property type="match status" value="1"/>
</dbReference>
<dbReference type="EMBL" id="HBIC01052348">
    <property type="protein sequence ID" value="CAE0297952.1"/>
    <property type="molecule type" value="Transcribed_RNA"/>
</dbReference>
<dbReference type="InterPro" id="IPR035959">
    <property type="entry name" value="RutC-like_sf"/>
</dbReference>
<dbReference type="InterPro" id="IPR013813">
    <property type="entry name" value="Endoribo_LPSP/chorism_mut-like"/>
</dbReference>
<dbReference type="SUPFAM" id="SSF55298">
    <property type="entry name" value="YjgF-like"/>
    <property type="match status" value="1"/>
</dbReference>
<dbReference type="Gene3D" id="3.30.1330.40">
    <property type="entry name" value="RutC-like"/>
    <property type="match status" value="1"/>
</dbReference>
<protein>
    <recommendedName>
        <fullName evidence="1">Endoribonuclease L-PSP/chorismate mutase-like domain-containing protein</fullName>
    </recommendedName>
</protein>
<name>A0A7S3HL16_9STRA</name>
<evidence type="ECO:0000259" key="1">
    <source>
        <dbReference type="Pfam" id="PF14588"/>
    </source>
</evidence>
<proteinExistence type="predicted"/>
<sequence length="152" mass="16197">MAQLGLRIPRAAAPVASYVPWRKTGNLVYISGQLPKGEDDVLICGRLGDNMSTDEGREAARLCALQLMSQMREACGGDLDKVRAILKVEAFVNSTQDFTEHPQVVNGCSDLLCSVFGSRMGAHSRYAVGCISLPLGAAVEVGAVIQVADDDE</sequence>
<dbReference type="Pfam" id="PF14588">
    <property type="entry name" value="YjgF_endoribonc"/>
    <property type="match status" value="1"/>
</dbReference>
<dbReference type="PANTHER" id="PTHR43760:SF1">
    <property type="entry name" value="ENDORIBONUCLEASE L-PSP_CHORISMATE MUTASE-LIKE DOMAIN-CONTAINING PROTEIN"/>
    <property type="match status" value="1"/>
</dbReference>
<gene>
    <name evidence="2" type="ORF">SELO1098_LOCUS26806</name>
</gene>
<reference evidence="2" key="1">
    <citation type="submission" date="2021-01" db="EMBL/GenBank/DDBJ databases">
        <authorList>
            <person name="Corre E."/>
            <person name="Pelletier E."/>
            <person name="Niang G."/>
            <person name="Scheremetjew M."/>
            <person name="Finn R."/>
            <person name="Kale V."/>
            <person name="Holt S."/>
            <person name="Cochrane G."/>
            <person name="Meng A."/>
            <person name="Brown T."/>
            <person name="Cohen L."/>
        </authorList>
    </citation>
    <scope>NUCLEOTIDE SEQUENCE</scope>
    <source>
        <strain evidence="2">CCAP 955/1</strain>
    </source>
</reference>
<evidence type="ECO:0000313" key="2">
    <source>
        <dbReference type="EMBL" id="CAE0297952.1"/>
    </source>
</evidence>
<accession>A0A7S3HL16</accession>